<evidence type="ECO:0000256" key="1">
    <source>
        <dbReference type="SAM" id="MobiDB-lite"/>
    </source>
</evidence>
<dbReference type="OrthoDB" id="2756336at2759"/>
<feature type="compositionally biased region" description="Polar residues" evidence="1">
    <location>
        <begin position="371"/>
        <end position="381"/>
    </location>
</feature>
<name>A0A4V4HI39_DENBC</name>
<keyword evidence="3" id="KW-1185">Reference proteome</keyword>
<feature type="compositionally biased region" description="Polar residues" evidence="1">
    <location>
        <begin position="208"/>
        <end position="226"/>
    </location>
</feature>
<reference evidence="2 3" key="1">
    <citation type="journal article" date="2019" name="Nat. Ecol. Evol.">
        <title>Megaphylogeny resolves global patterns of mushroom evolution.</title>
        <authorList>
            <person name="Varga T."/>
            <person name="Krizsan K."/>
            <person name="Foldi C."/>
            <person name="Dima B."/>
            <person name="Sanchez-Garcia M."/>
            <person name="Sanchez-Ramirez S."/>
            <person name="Szollosi G.J."/>
            <person name="Szarkandi J.G."/>
            <person name="Papp V."/>
            <person name="Albert L."/>
            <person name="Andreopoulos W."/>
            <person name="Angelini C."/>
            <person name="Antonin V."/>
            <person name="Barry K.W."/>
            <person name="Bougher N.L."/>
            <person name="Buchanan P."/>
            <person name="Buyck B."/>
            <person name="Bense V."/>
            <person name="Catcheside P."/>
            <person name="Chovatia M."/>
            <person name="Cooper J."/>
            <person name="Damon W."/>
            <person name="Desjardin D."/>
            <person name="Finy P."/>
            <person name="Geml J."/>
            <person name="Haridas S."/>
            <person name="Hughes K."/>
            <person name="Justo A."/>
            <person name="Karasinski D."/>
            <person name="Kautmanova I."/>
            <person name="Kiss B."/>
            <person name="Kocsube S."/>
            <person name="Kotiranta H."/>
            <person name="LaButti K.M."/>
            <person name="Lechner B.E."/>
            <person name="Liimatainen K."/>
            <person name="Lipzen A."/>
            <person name="Lukacs Z."/>
            <person name="Mihaltcheva S."/>
            <person name="Morgado L.N."/>
            <person name="Niskanen T."/>
            <person name="Noordeloos M.E."/>
            <person name="Ohm R.A."/>
            <person name="Ortiz-Santana B."/>
            <person name="Ovrebo C."/>
            <person name="Racz N."/>
            <person name="Riley R."/>
            <person name="Savchenko A."/>
            <person name="Shiryaev A."/>
            <person name="Soop K."/>
            <person name="Spirin V."/>
            <person name="Szebenyi C."/>
            <person name="Tomsovsky M."/>
            <person name="Tulloss R.E."/>
            <person name="Uehling J."/>
            <person name="Grigoriev I.V."/>
            <person name="Vagvolgyi C."/>
            <person name="Papp T."/>
            <person name="Martin F.M."/>
            <person name="Miettinen O."/>
            <person name="Hibbett D.S."/>
            <person name="Nagy L.G."/>
        </authorList>
    </citation>
    <scope>NUCLEOTIDE SEQUENCE [LARGE SCALE GENOMIC DNA]</scope>
    <source>
        <strain evidence="2 3">CBS 962.96</strain>
    </source>
</reference>
<protein>
    <submittedName>
        <fullName evidence="2">Uncharacterized protein</fullName>
    </submittedName>
</protein>
<dbReference type="Proteomes" id="UP000297245">
    <property type="component" value="Unassembled WGS sequence"/>
</dbReference>
<proteinExistence type="predicted"/>
<feature type="region of interest" description="Disordered" evidence="1">
    <location>
        <begin position="168"/>
        <end position="249"/>
    </location>
</feature>
<evidence type="ECO:0000313" key="3">
    <source>
        <dbReference type="Proteomes" id="UP000297245"/>
    </source>
</evidence>
<accession>A0A4V4HI39</accession>
<feature type="region of interest" description="Disordered" evidence="1">
    <location>
        <begin position="335"/>
        <end position="381"/>
    </location>
</feature>
<evidence type="ECO:0000313" key="2">
    <source>
        <dbReference type="EMBL" id="THV05176.1"/>
    </source>
</evidence>
<feature type="compositionally biased region" description="Low complexity" evidence="1">
    <location>
        <begin position="182"/>
        <end position="194"/>
    </location>
</feature>
<dbReference type="AlphaFoldDB" id="A0A4V4HI39"/>
<feature type="region of interest" description="Disordered" evidence="1">
    <location>
        <begin position="26"/>
        <end position="68"/>
    </location>
</feature>
<organism evidence="2 3">
    <name type="scientific">Dendrothele bispora (strain CBS 962.96)</name>
    <dbReference type="NCBI Taxonomy" id="1314807"/>
    <lineage>
        <taxon>Eukaryota</taxon>
        <taxon>Fungi</taxon>
        <taxon>Dikarya</taxon>
        <taxon>Basidiomycota</taxon>
        <taxon>Agaricomycotina</taxon>
        <taxon>Agaricomycetes</taxon>
        <taxon>Agaricomycetidae</taxon>
        <taxon>Agaricales</taxon>
        <taxon>Agaricales incertae sedis</taxon>
        <taxon>Dendrothele</taxon>
    </lineage>
</organism>
<sequence>MSLYYDPFDSQSSLAAFSVVPTDQQHDLLDDDPFAASTPVSSPSKPIDPVPIPASRLAPQQRPPARTHRTASFIRTIPAHAKPAFRPRPSLPSLHTLSTMDTHLVLPKKPRKGHVGAQLPFEPWNLSPDTSLTLSPVSSSDGPHNDFFIPAPSPTGTCFLTNMDSGYRYHSDDSDEEEPEFDPYQSTSSSSTELEVLEEDPQEEHVQDASNTRHSSGSDPADTQGQDARRFSSSSSVSTESIHEEDNSAVTDASHLLTCHLRRSVSQHSGSTFSSLGPLSPISSEVESGVHGSSEDYLSYDHNPSFLNDRGHDFTIKAVTAGTVHHAHQIFDLPQKIDNTDPDPDLHLDLLSTCSSSNSSSNGHGSSSDSQTHQSLNNITPLTTPNFGLRYSRQFPSAVSNSNPFAGPPTLPNVAPTNSSNSNVANSLRIDDEELGLLFDQQHQASSYIIGAKEDIDVTCKRQRQRILIGRRRCRCQR</sequence>
<dbReference type="EMBL" id="ML179050">
    <property type="protein sequence ID" value="THV05176.1"/>
    <property type="molecule type" value="Genomic_DNA"/>
</dbReference>
<gene>
    <name evidence="2" type="ORF">K435DRAFT_115784</name>
</gene>
<feature type="compositionally biased region" description="Low complexity" evidence="1">
    <location>
        <begin position="349"/>
        <end position="370"/>
    </location>
</feature>